<keyword evidence="3" id="KW-1185">Reference proteome</keyword>
<organism evidence="2 3">
    <name type="scientific">Bradyrhizobium erythrophlei</name>
    <dbReference type="NCBI Taxonomy" id="1437360"/>
    <lineage>
        <taxon>Bacteria</taxon>
        <taxon>Pseudomonadati</taxon>
        <taxon>Pseudomonadota</taxon>
        <taxon>Alphaproteobacteria</taxon>
        <taxon>Hyphomicrobiales</taxon>
        <taxon>Nitrobacteraceae</taxon>
        <taxon>Bradyrhizobium</taxon>
    </lineage>
</organism>
<dbReference type="RefSeq" id="WP_072817628.1">
    <property type="nucleotide sequence ID" value="NZ_LT670849.1"/>
</dbReference>
<feature type="signal peptide" evidence="1">
    <location>
        <begin position="1"/>
        <end position="27"/>
    </location>
</feature>
<feature type="chain" id="PRO_5013314639" evidence="1">
    <location>
        <begin position="28"/>
        <end position="71"/>
    </location>
</feature>
<accession>A0A1M7TJF5</accession>
<proteinExistence type="predicted"/>
<reference evidence="3" key="1">
    <citation type="submission" date="2016-11" db="EMBL/GenBank/DDBJ databases">
        <authorList>
            <person name="Varghese N."/>
            <person name="Submissions S."/>
        </authorList>
    </citation>
    <scope>NUCLEOTIDE SEQUENCE [LARGE SCALE GENOMIC DNA]</scope>
    <source>
        <strain evidence="3">GAS401</strain>
    </source>
</reference>
<dbReference type="AlphaFoldDB" id="A0A1M7TJF5"/>
<dbReference type="Proteomes" id="UP000184096">
    <property type="component" value="Chromosome I"/>
</dbReference>
<gene>
    <name evidence="2" type="ORF">SAMN05444170_1870</name>
</gene>
<evidence type="ECO:0000313" key="3">
    <source>
        <dbReference type="Proteomes" id="UP000184096"/>
    </source>
</evidence>
<protein>
    <submittedName>
        <fullName evidence="2">Uncharacterized protein</fullName>
    </submittedName>
</protein>
<evidence type="ECO:0000313" key="2">
    <source>
        <dbReference type="EMBL" id="SHN70889.1"/>
    </source>
</evidence>
<evidence type="ECO:0000256" key="1">
    <source>
        <dbReference type="SAM" id="SignalP"/>
    </source>
</evidence>
<dbReference type="EMBL" id="LT670849">
    <property type="protein sequence ID" value="SHN70889.1"/>
    <property type="molecule type" value="Genomic_DNA"/>
</dbReference>
<name>A0A1M7TJF5_9BRAD</name>
<sequence>MNSTSRRIAASAVSALIAMSMIQTASAGERTRKHAAVATSEQVRNANAAVAVDQDEVARYRNGAGSAPAGH</sequence>
<keyword evidence="1" id="KW-0732">Signal</keyword>